<dbReference type="Proteomes" id="UP000053676">
    <property type="component" value="Unassembled WGS sequence"/>
</dbReference>
<protein>
    <submittedName>
        <fullName evidence="1">Uncharacterized protein</fullName>
    </submittedName>
</protein>
<reference evidence="2" key="1">
    <citation type="journal article" date="2014" name="Nat. Genet.">
        <title>Genome of the human hookworm Necator americanus.</title>
        <authorList>
            <person name="Tang Y.T."/>
            <person name="Gao X."/>
            <person name="Rosa B.A."/>
            <person name="Abubucker S."/>
            <person name="Hallsworth-Pepin K."/>
            <person name="Martin J."/>
            <person name="Tyagi R."/>
            <person name="Heizer E."/>
            <person name="Zhang X."/>
            <person name="Bhonagiri-Palsikar V."/>
            <person name="Minx P."/>
            <person name="Warren W.C."/>
            <person name="Wang Q."/>
            <person name="Zhan B."/>
            <person name="Hotez P.J."/>
            <person name="Sternberg P.W."/>
            <person name="Dougall A."/>
            <person name="Gaze S.T."/>
            <person name="Mulvenna J."/>
            <person name="Sotillo J."/>
            <person name="Ranganathan S."/>
            <person name="Rabelo E.M."/>
            <person name="Wilson R.K."/>
            <person name="Felgner P.L."/>
            <person name="Bethony J."/>
            <person name="Hawdon J.M."/>
            <person name="Gasser R.B."/>
            <person name="Loukas A."/>
            <person name="Mitreva M."/>
        </authorList>
    </citation>
    <scope>NUCLEOTIDE SEQUENCE [LARGE SCALE GENOMIC DNA]</scope>
</reference>
<keyword evidence="2" id="KW-1185">Reference proteome</keyword>
<dbReference type="AlphaFoldDB" id="W2SW33"/>
<sequence length="102" mass="11893">MGLEKICERLRARSITIINYRRRNDYCKGQIHQTPIYKYQPSTTNQNFLEEIRMKSLAVKKSKRAEDDATPRPTTRTLVDAEGQIMRARTELELSAHEAEPN</sequence>
<name>W2SW33_NECAM</name>
<proteinExistence type="predicted"/>
<evidence type="ECO:0000313" key="2">
    <source>
        <dbReference type="Proteomes" id="UP000053676"/>
    </source>
</evidence>
<dbReference type="KEGG" id="nai:NECAME_13643"/>
<accession>W2SW33</accession>
<organism evidence="1 2">
    <name type="scientific">Necator americanus</name>
    <name type="common">Human hookworm</name>
    <dbReference type="NCBI Taxonomy" id="51031"/>
    <lineage>
        <taxon>Eukaryota</taxon>
        <taxon>Metazoa</taxon>
        <taxon>Ecdysozoa</taxon>
        <taxon>Nematoda</taxon>
        <taxon>Chromadorea</taxon>
        <taxon>Rhabditida</taxon>
        <taxon>Rhabditina</taxon>
        <taxon>Rhabditomorpha</taxon>
        <taxon>Strongyloidea</taxon>
        <taxon>Ancylostomatidae</taxon>
        <taxon>Bunostominae</taxon>
        <taxon>Necator</taxon>
    </lineage>
</organism>
<gene>
    <name evidence="1" type="ORF">NECAME_13643</name>
</gene>
<dbReference type="EMBL" id="KI662024">
    <property type="protein sequence ID" value="ETN73036.1"/>
    <property type="molecule type" value="Genomic_DNA"/>
</dbReference>
<evidence type="ECO:0000313" key="1">
    <source>
        <dbReference type="EMBL" id="ETN73036.1"/>
    </source>
</evidence>